<organism evidence="5 6">
    <name type="scientific">Rhodococcus oxybenzonivorans</name>
    <dbReference type="NCBI Taxonomy" id="1990687"/>
    <lineage>
        <taxon>Bacteria</taxon>
        <taxon>Bacillati</taxon>
        <taxon>Actinomycetota</taxon>
        <taxon>Actinomycetes</taxon>
        <taxon>Mycobacteriales</taxon>
        <taxon>Nocardiaceae</taxon>
        <taxon>Rhodococcus</taxon>
    </lineage>
</organism>
<feature type="domain" description="Mce/MlaD" evidence="3">
    <location>
        <begin position="41"/>
        <end position="114"/>
    </location>
</feature>
<evidence type="ECO:0000313" key="5">
    <source>
        <dbReference type="EMBL" id="AWK71032.1"/>
    </source>
</evidence>
<dbReference type="EMBL" id="CP021354">
    <property type="protein sequence ID" value="AWK71032.1"/>
    <property type="molecule type" value="Genomic_DNA"/>
</dbReference>
<dbReference type="PANTHER" id="PTHR33371">
    <property type="entry name" value="INTERMEMBRANE PHOSPHOLIPID TRANSPORT SYSTEM BINDING PROTEIN MLAD-RELATED"/>
    <property type="match status" value="1"/>
</dbReference>
<keyword evidence="2" id="KW-1133">Transmembrane helix</keyword>
<name>A0A2S2BR07_9NOCA</name>
<evidence type="ECO:0000256" key="2">
    <source>
        <dbReference type="SAM" id="Phobius"/>
    </source>
</evidence>
<keyword evidence="2" id="KW-0812">Transmembrane</keyword>
<dbReference type="AlphaFoldDB" id="A0A2S2BR07"/>
<sequence length="429" mass="45286">MTHTEETGARKKWWIRGAIAGVVVALIVGGLVVFLPRLFENTITAYFPTTTGLYSGDDVRVLGVKVGSVGEIEPGPDFAKVTMSVDKSVDIPADAKAIIVAPSLVSGRFVQLTPVYAGGPTMQDGADIPVERTAVPVEWDEIKSELNKLSEALGPQGADPQGSLGTFIDTAADNLDGNGESLRNTLRELSETMRTLSDGRTDLFSTIRNLQTFVAALSSSNEQIVQFEGRLASVSNLLATNSDELGTALIDLDLALGDVNRFVVENRAALTEQVGRLADATQVLADKRPQLEQTLHVAPTALANFSNIYKPAQGSLVGAVAFANFGNPVNFMCGAIQSLQANDSQRSADLCTQYLSPVLNSLTMNYLPILSNPTTGVNAFPDQLQYSPPSLAGSVPPRSAPPATGALAGIPTVAVPRDLNDLLQPGGGR</sequence>
<feature type="transmembrane region" description="Helical" evidence="2">
    <location>
        <begin position="13"/>
        <end position="35"/>
    </location>
</feature>
<dbReference type="PANTHER" id="PTHR33371:SF4">
    <property type="entry name" value="INTERMEMBRANE PHOSPHOLIPID TRANSPORT SYSTEM BINDING PROTEIN MLAD"/>
    <property type="match status" value="1"/>
</dbReference>
<reference evidence="5 6" key="1">
    <citation type="submission" date="2017-05" db="EMBL/GenBank/DDBJ databases">
        <title>Isolation of Rhodococcus sp. S2-17 biodegrading of BP-3.</title>
        <authorList>
            <person name="Lee Y."/>
            <person name="Kim K.H."/>
            <person name="Chun B.H."/>
            <person name="Jung H.S."/>
            <person name="Jeon C.O."/>
        </authorList>
    </citation>
    <scope>NUCLEOTIDE SEQUENCE [LARGE SCALE GENOMIC DNA]</scope>
    <source>
        <strain evidence="5 6">S2-17</strain>
    </source>
</reference>
<keyword evidence="6" id="KW-1185">Reference proteome</keyword>
<dbReference type="GO" id="GO:0005576">
    <property type="term" value="C:extracellular region"/>
    <property type="evidence" value="ECO:0007669"/>
    <property type="project" value="TreeGrafter"/>
</dbReference>
<evidence type="ECO:0000313" key="6">
    <source>
        <dbReference type="Proteomes" id="UP000245711"/>
    </source>
</evidence>
<protein>
    <submittedName>
        <fullName evidence="5">Mammalian cell entry protein</fullName>
    </submittedName>
</protein>
<dbReference type="InterPro" id="IPR052336">
    <property type="entry name" value="MlaD_Phospholipid_Transporter"/>
</dbReference>
<keyword evidence="2" id="KW-0472">Membrane</keyword>
<feature type="region of interest" description="Disordered" evidence="1">
    <location>
        <begin position="388"/>
        <end position="407"/>
    </location>
</feature>
<dbReference type="InterPro" id="IPR024516">
    <property type="entry name" value="Mce_C"/>
</dbReference>
<dbReference type="InterPro" id="IPR005693">
    <property type="entry name" value="Mce"/>
</dbReference>
<dbReference type="Proteomes" id="UP000245711">
    <property type="component" value="Chromosome"/>
</dbReference>
<dbReference type="NCBIfam" id="TIGR00996">
    <property type="entry name" value="Mtu_fam_mce"/>
    <property type="match status" value="1"/>
</dbReference>
<dbReference type="KEGG" id="roz:CBI38_05065"/>
<gene>
    <name evidence="5" type="ORF">CBI38_05065</name>
</gene>
<dbReference type="InterPro" id="IPR003399">
    <property type="entry name" value="Mce/MlaD"/>
</dbReference>
<evidence type="ECO:0000259" key="4">
    <source>
        <dbReference type="Pfam" id="PF11887"/>
    </source>
</evidence>
<dbReference type="Pfam" id="PF11887">
    <property type="entry name" value="Mce4_CUP1"/>
    <property type="match status" value="1"/>
</dbReference>
<proteinExistence type="predicted"/>
<feature type="domain" description="Mammalian cell entry C-terminal" evidence="4">
    <location>
        <begin position="122"/>
        <end position="298"/>
    </location>
</feature>
<dbReference type="RefSeq" id="WP_109326919.1">
    <property type="nucleotide sequence ID" value="NZ_CP021354.1"/>
</dbReference>
<evidence type="ECO:0000256" key="1">
    <source>
        <dbReference type="SAM" id="MobiDB-lite"/>
    </source>
</evidence>
<dbReference type="OrthoDB" id="4516955at2"/>
<dbReference type="Pfam" id="PF02470">
    <property type="entry name" value="MlaD"/>
    <property type="match status" value="1"/>
</dbReference>
<accession>A0A2S2BR07</accession>
<evidence type="ECO:0000259" key="3">
    <source>
        <dbReference type="Pfam" id="PF02470"/>
    </source>
</evidence>